<dbReference type="GO" id="GO:0071949">
    <property type="term" value="F:FAD binding"/>
    <property type="evidence" value="ECO:0007669"/>
    <property type="project" value="InterPro"/>
</dbReference>
<dbReference type="NCBIfam" id="TIGR02032">
    <property type="entry name" value="GG-red-SF"/>
    <property type="match status" value="1"/>
</dbReference>
<dbReference type="Pfam" id="PF01494">
    <property type="entry name" value="FAD_binding_3"/>
    <property type="match status" value="1"/>
</dbReference>
<dbReference type="EMBL" id="QEHR01000012">
    <property type="protein sequence ID" value="PVW12838.1"/>
    <property type="molecule type" value="Genomic_DNA"/>
</dbReference>
<proteinExistence type="predicted"/>
<sequence>MVQIRQKIEYDCDVLIVGGGPAGSALAYHLAKANIKTIVIEAKKFPRDKVCGDGVSPVALRELHTMGITQTNTFKKANSIDTVGLFMKNDQAHINLEKPDDLPFHARIIPRMELDAMIYDTAKKEGAVFYENCRMIDYKVYANKVVTTYKNGKKEGRLISKLIVGADGSRSLVGRKLRGYQPDPAYQLLGLRSYYEGVNGPRNRVDVYFSEENFPGIYWLFPKGETGANVGMAMIFKTCPKEASEVRQCFANHIATNPDLRKRLGNGKATEKIQGWPITFYDSRNPITADRAMLVGEAAGLINPLSGDGIQYAVLSARWAAESLIDCIQQDDCSADALEGYKNQLEKELAYDFSLSNLLVQFGRNKTLTPLWMNFLNILISRCKHDPKFAAIIAGIFEGTYPSYKALTPDFIMKILFQAGLDANGYLLNGLAQPGQLVADGAKFAVTTRNTVTELAKNPKAHISWLTDVAGKTLNVARHSLNKI</sequence>
<dbReference type="PRINTS" id="PR00420">
    <property type="entry name" value="RNGMNOXGNASE"/>
</dbReference>
<gene>
    <name evidence="2" type="ORF">DDV96_14530</name>
</gene>
<feature type="domain" description="FAD-binding" evidence="1">
    <location>
        <begin position="11"/>
        <end position="329"/>
    </location>
</feature>
<dbReference type="OrthoDB" id="9782160at2"/>
<dbReference type="SUPFAM" id="SSF51905">
    <property type="entry name" value="FAD/NAD(P)-binding domain"/>
    <property type="match status" value="1"/>
</dbReference>
<keyword evidence="3" id="KW-1185">Reference proteome</keyword>
<dbReference type="Proteomes" id="UP000245962">
    <property type="component" value="Unassembled WGS sequence"/>
</dbReference>
<reference evidence="2 3" key="1">
    <citation type="submission" date="2018-04" db="EMBL/GenBank/DDBJ databases">
        <title>Marixanthomonas spongiae HN-E44 sp. nov., isolated from a marine sponge.</title>
        <authorList>
            <person name="Luo L."/>
            <person name="Zhuang L."/>
        </authorList>
    </citation>
    <scope>NUCLEOTIDE SEQUENCE [LARGE SCALE GENOMIC DNA]</scope>
    <source>
        <strain evidence="2 3">HN-E44</strain>
    </source>
</reference>
<protein>
    <recommendedName>
        <fullName evidence="1">FAD-binding domain-containing protein</fullName>
    </recommendedName>
</protein>
<accession>A0A2U0HVG2</accession>
<dbReference type="Gene3D" id="3.50.50.60">
    <property type="entry name" value="FAD/NAD(P)-binding domain"/>
    <property type="match status" value="1"/>
</dbReference>
<dbReference type="InterPro" id="IPR036188">
    <property type="entry name" value="FAD/NAD-bd_sf"/>
</dbReference>
<organism evidence="2 3">
    <name type="scientific">Marixanthomonas spongiae</name>
    <dbReference type="NCBI Taxonomy" id="2174845"/>
    <lineage>
        <taxon>Bacteria</taxon>
        <taxon>Pseudomonadati</taxon>
        <taxon>Bacteroidota</taxon>
        <taxon>Flavobacteriia</taxon>
        <taxon>Flavobacteriales</taxon>
        <taxon>Flavobacteriaceae</taxon>
        <taxon>Marixanthomonas</taxon>
    </lineage>
</organism>
<dbReference type="GO" id="GO:0016628">
    <property type="term" value="F:oxidoreductase activity, acting on the CH-CH group of donors, NAD or NADP as acceptor"/>
    <property type="evidence" value="ECO:0007669"/>
    <property type="project" value="InterPro"/>
</dbReference>
<dbReference type="AlphaFoldDB" id="A0A2U0HVG2"/>
<evidence type="ECO:0000313" key="3">
    <source>
        <dbReference type="Proteomes" id="UP000245962"/>
    </source>
</evidence>
<dbReference type="RefSeq" id="WP_116695504.1">
    <property type="nucleotide sequence ID" value="NZ_QEHR01000012.1"/>
</dbReference>
<evidence type="ECO:0000313" key="2">
    <source>
        <dbReference type="EMBL" id="PVW12838.1"/>
    </source>
</evidence>
<evidence type="ECO:0000259" key="1">
    <source>
        <dbReference type="Pfam" id="PF01494"/>
    </source>
</evidence>
<comment type="caution">
    <text evidence="2">The sequence shown here is derived from an EMBL/GenBank/DDBJ whole genome shotgun (WGS) entry which is preliminary data.</text>
</comment>
<dbReference type="PANTHER" id="PTHR42685:SF22">
    <property type="entry name" value="CONDITIONED MEDIUM FACTOR RECEPTOR 1"/>
    <property type="match status" value="1"/>
</dbReference>
<dbReference type="PANTHER" id="PTHR42685">
    <property type="entry name" value="GERANYLGERANYL DIPHOSPHATE REDUCTASE"/>
    <property type="match status" value="1"/>
</dbReference>
<dbReference type="InterPro" id="IPR002938">
    <property type="entry name" value="FAD-bd"/>
</dbReference>
<dbReference type="InterPro" id="IPR011777">
    <property type="entry name" value="Geranylgeranyl_Rdtase_fam"/>
</dbReference>
<dbReference type="InterPro" id="IPR050407">
    <property type="entry name" value="Geranylgeranyl_reductase"/>
</dbReference>
<name>A0A2U0HVG2_9FLAO</name>